<protein>
    <recommendedName>
        <fullName evidence="1">PIN-like domain-containing protein</fullName>
    </recommendedName>
</protein>
<evidence type="ECO:0000259" key="1">
    <source>
        <dbReference type="Pfam" id="PF18475"/>
    </source>
</evidence>
<name>A0ABR8D835_9NOST</name>
<proteinExistence type="predicted"/>
<dbReference type="Pfam" id="PF18475">
    <property type="entry name" value="PIN7"/>
    <property type="match status" value="1"/>
</dbReference>
<dbReference type="EMBL" id="JACJSG010000028">
    <property type="protein sequence ID" value="MBD2502834.1"/>
    <property type="molecule type" value="Genomic_DNA"/>
</dbReference>
<keyword evidence="3" id="KW-1185">Reference proteome</keyword>
<reference evidence="2 3" key="1">
    <citation type="journal article" date="2020" name="ISME J.">
        <title>Comparative genomics reveals insights into cyanobacterial evolution and habitat adaptation.</title>
        <authorList>
            <person name="Chen M.Y."/>
            <person name="Teng W.K."/>
            <person name="Zhao L."/>
            <person name="Hu C.X."/>
            <person name="Zhou Y.K."/>
            <person name="Han B.P."/>
            <person name="Song L.R."/>
            <person name="Shu W.S."/>
        </authorList>
    </citation>
    <scope>NUCLEOTIDE SEQUENCE [LARGE SCALE GENOMIC DNA]</scope>
    <source>
        <strain evidence="2 3">FACHB-119</strain>
    </source>
</reference>
<organism evidence="2 3">
    <name type="scientific">Anabaena azotica FACHB-119</name>
    <dbReference type="NCBI Taxonomy" id="947527"/>
    <lineage>
        <taxon>Bacteria</taxon>
        <taxon>Bacillati</taxon>
        <taxon>Cyanobacteriota</taxon>
        <taxon>Cyanophyceae</taxon>
        <taxon>Nostocales</taxon>
        <taxon>Nostocaceae</taxon>
        <taxon>Anabaena</taxon>
        <taxon>Anabaena azotica</taxon>
    </lineage>
</organism>
<comment type="caution">
    <text evidence="2">The sequence shown here is derived from an EMBL/GenBank/DDBJ whole genome shotgun (WGS) entry which is preliminary data.</text>
</comment>
<dbReference type="InterPro" id="IPR041494">
    <property type="entry name" value="PIN7"/>
</dbReference>
<dbReference type="RefSeq" id="WP_190475479.1">
    <property type="nucleotide sequence ID" value="NZ_JACJSG010000028.1"/>
</dbReference>
<evidence type="ECO:0000313" key="2">
    <source>
        <dbReference type="EMBL" id="MBD2502834.1"/>
    </source>
</evidence>
<evidence type="ECO:0000313" key="3">
    <source>
        <dbReference type="Proteomes" id="UP000661112"/>
    </source>
</evidence>
<sequence length="202" mass="23381">MNTKLKKAILLVDYENIQNIDLSVVQEQDVDIKIFIGQSQNKIPIELVQATQKLGQRVEWIKIEGAGSNALDFHVAFYLGRFSQNVRGASFLILSNDKGFDPLVKYINKHKVQCKRIQNLREFYKEKEVLVPQNADLVAKIIENLSKIQKNKRPKTKKTLHQHIKSLLIQKKLNEQEIEKLVDTLLAQKKISQVNNDLTYNF</sequence>
<feature type="domain" description="PIN-like" evidence="1">
    <location>
        <begin position="11"/>
        <end position="109"/>
    </location>
</feature>
<gene>
    <name evidence="2" type="ORF">H6G83_19870</name>
</gene>
<accession>A0ABR8D835</accession>
<dbReference type="Proteomes" id="UP000661112">
    <property type="component" value="Unassembled WGS sequence"/>
</dbReference>